<comment type="caution">
    <text evidence="2">The sequence shown here is derived from an EMBL/GenBank/DDBJ whole genome shotgun (WGS) entry which is preliminary data.</text>
</comment>
<reference evidence="2" key="1">
    <citation type="journal article" date="2004" name="Nature">
        <title>Genome duplication in the teleost fish Tetraodon nigroviridis reveals the early vertebrate proto-karyotype.</title>
        <authorList>
            <person name="Jaillon O."/>
            <person name="Aury J.-M."/>
            <person name="Brunet F."/>
            <person name="Petit J.-L."/>
            <person name="Stange-Thomann N."/>
            <person name="Mauceli E."/>
            <person name="Bouneau L."/>
            <person name="Fischer C."/>
            <person name="Ozouf-Costaz C."/>
            <person name="Bernot A."/>
            <person name="Nicaud S."/>
            <person name="Jaffe D."/>
            <person name="Fisher S."/>
            <person name="Lutfalla G."/>
            <person name="Dossat C."/>
            <person name="Segurens B."/>
            <person name="Dasilva C."/>
            <person name="Salanoubat M."/>
            <person name="Levy M."/>
            <person name="Boudet N."/>
            <person name="Castellano S."/>
            <person name="Anthouard V."/>
            <person name="Jubin C."/>
            <person name="Castelli V."/>
            <person name="Katinka M."/>
            <person name="Vacherie B."/>
            <person name="Biemont C."/>
            <person name="Skalli Z."/>
            <person name="Cattolico L."/>
            <person name="Poulain J."/>
            <person name="De Berardinis V."/>
            <person name="Cruaud C."/>
            <person name="Duprat S."/>
            <person name="Brottier P."/>
            <person name="Coutanceau J.-P."/>
            <person name="Gouzy J."/>
            <person name="Parra G."/>
            <person name="Lardier G."/>
            <person name="Chapple C."/>
            <person name="McKernan K.J."/>
            <person name="McEwan P."/>
            <person name="Bosak S."/>
            <person name="Kellis M."/>
            <person name="Volff J.-N."/>
            <person name="Guigo R."/>
            <person name="Zody M.C."/>
            <person name="Mesirov J."/>
            <person name="Lindblad-Toh K."/>
            <person name="Birren B."/>
            <person name="Nusbaum C."/>
            <person name="Kahn D."/>
            <person name="Robinson-Rechavi M."/>
            <person name="Laudet V."/>
            <person name="Schachter V."/>
            <person name="Quetier F."/>
            <person name="Saurin W."/>
            <person name="Scarpelli C."/>
            <person name="Wincker P."/>
            <person name="Lander E.S."/>
            <person name="Weissenbach J."/>
            <person name="Roest Crollius H."/>
        </authorList>
    </citation>
    <scope>NUCLEOTIDE SEQUENCE [LARGE SCALE GENOMIC DNA]</scope>
</reference>
<evidence type="ECO:0000313" key="2">
    <source>
        <dbReference type="EMBL" id="CAG06440.1"/>
    </source>
</evidence>
<dbReference type="AlphaFoldDB" id="Q4RYU2"/>
<gene>
    <name evidence="2" type="ORF">GSTENG00026792001</name>
</gene>
<sequence length="128" mass="14852">MKTAAMRRSKGRRKKRNRTRAEREERSTVMRSQMLLISCVAVRVPAIATMSHSTSKQRQMPFRPRVVAWHLHAFTSIKQRKASHRNVLATSAASSYENLVYSQLHPLAQPSQCAHWHRRPDMQIQPSH</sequence>
<feature type="region of interest" description="Disordered" evidence="1">
    <location>
        <begin position="1"/>
        <end position="28"/>
    </location>
</feature>
<accession>Q4RYU2</accession>
<organism evidence="2">
    <name type="scientific">Tetraodon nigroviridis</name>
    <name type="common">Spotted green pufferfish</name>
    <name type="synonym">Chelonodon nigroviridis</name>
    <dbReference type="NCBI Taxonomy" id="99883"/>
    <lineage>
        <taxon>Eukaryota</taxon>
        <taxon>Metazoa</taxon>
        <taxon>Chordata</taxon>
        <taxon>Craniata</taxon>
        <taxon>Vertebrata</taxon>
        <taxon>Euteleostomi</taxon>
        <taxon>Actinopterygii</taxon>
        <taxon>Neopterygii</taxon>
        <taxon>Teleostei</taxon>
        <taxon>Neoteleostei</taxon>
        <taxon>Acanthomorphata</taxon>
        <taxon>Eupercaria</taxon>
        <taxon>Tetraodontiformes</taxon>
        <taxon>Tetradontoidea</taxon>
        <taxon>Tetraodontidae</taxon>
        <taxon>Tetraodon</taxon>
    </lineage>
</organism>
<reference evidence="2" key="2">
    <citation type="submission" date="2004-02" db="EMBL/GenBank/DDBJ databases">
        <authorList>
            <consortium name="Genoscope"/>
            <consortium name="Whitehead Institute Centre for Genome Research"/>
        </authorList>
    </citation>
    <scope>NUCLEOTIDE SEQUENCE</scope>
</reference>
<dbReference type="EMBL" id="CAAE01014974">
    <property type="protein sequence ID" value="CAG06440.1"/>
    <property type="molecule type" value="Genomic_DNA"/>
</dbReference>
<feature type="compositionally biased region" description="Basic and acidic residues" evidence="1">
    <location>
        <begin position="19"/>
        <end position="28"/>
    </location>
</feature>
<proteinExistence type="predicted"/>
<dbReference type="KEGG" id="tng:GSTEN00026792G001"/>
<protein>
    <submittedName>
        <fullName evidence="2">(spotted green pufferfish) hypothetical protein</fullName>
    </submittedName>
</protein>
<feature type="compositionally biased region" description="Basic residues" evidence="1">
    <location>
        <begin position="1"/>
        <end position="18"/>
    </location>
</feature>
<evidence type="ECO:0000256" key="1">
    <source>
        <dbReference type="SAM" id="MobiDB-lite"/>
    </source>
</evidence>
<name>Q4RYU2_TETNG</name>